<feature type="region of interest" description="Disordered" evidence="1">
    <location>
        <begin position="75"/>
        <end position="96"/>
    </location>
</feature>
<evidence type="ECO:0000313" key="3">
    <source>
        <dbReference type="EMBL" id="MBS5519239.1"/>
    </source>
</evidence>
<accession>A0A943EJR3</accession>
<reference evidence="3" key="1">
    <citation type="submission" date="2021-02" db="EMBL/GenBank/DDBJ databases">
        <title>Infant gut strain persistence is associated with maternal origin, phylogeny, and functional potential including surface adhesion and iron acquisition.</title>
        <authorList>
            <person name="Lou Y.C."/>
        </authorList>
    </citation>
    <scope>NUCLEOTIDE SEQUENCE</scope>
    <source>
        <strain evidence="3">L3_106_000M1_dasL3_106_000M1_concoct_15</strain>
    </source>
</reference>
<comment type="caution">
    <text evidence="3">The sequence shown here is derived from an EMBL/GenBank/DDBJ whole genome shotgun (WGS) entry which is preliminary data.</text>
</comment>
<name>A0A943EJR3_9FIRM</name>
<dbReference type="Pfam" id="PF19605">
    <property type="entry name" value="DUF6110"/>
    <property type="match status" value="1"/>
</dbReference>
<keyword evidence="2" id="KW-0812">Transmembrane</keyword>
<gene>
    <name evidence="3" type="ORF">KHX13_02730</name>
</gene>
<sequence length="96" mass="10322">MEKEDWMHVGMVVGGAALGLAARVFFKSKCMKKAAIGATAAALRVQKCAEKSAACLNAQADDIVAQAKEENRKREEAELAEMRAKEDALTPVEDKA</sequence>
<protein>
    <submittedName>
        <fullName evidence="3">DUF1490 family protein</fullName>
    </submittedName>
</protein>
<evidence type="ECO:0000313" key="4">
    <source>
        <dbReference type="Proteomes" id="UP000754226"/>
    </source>
</evidence>
<dbReference type="EMBL" id="JAGZCZ010000003">
    <property type="protein sequence ID" value="MBS5519239.1"/>
    <property type="molecule type" value="Genomic_DNA"/>
</dbReference>
<evidence type="ECO:0000256" key="1">
    <source>
        <dbReference type="SAM" id="MobiDB-lite"/>
    </source>
</evidence>
<dbReference type="Proteomes" id="UP000754226">
    <property type="component" value="Unassembled WGS sequence"/>
</dbReference>
<evidence type="ECO:0000256" key="2">
    <source>
        <dbReference type="SAM" id="Phobius"/>
    </source>
</evidence>
<feature type="transmembrane region" description="Helical" evidence="2">
    <location>
        <begin position="6"/>
        <end position="26"/>
    </location>
</feature>
<keyword evidence="2" id="KW-0472">Membrane</keyword>
<keyword evidence="2" id="KW-1133">Transmembrane helix</keyword>
<proteinExistence type="predicted"/>
<organism evidence="3 4">
    <name type="scientific">Acidaminococcus intestini</name>
    <dbReference type="NCBI Taxonomy" id="187327"/>
    <lineage>
        <taxon>Bacteria</taxon>
        <taxon>Bacillati</taxon>
        <taxon>Bacillota</taxon>
        <taxon>Negativicutes</taxon>
        <taxon>Acidaminococcales</taxon>
        <taxon>Acidaminococcaceae</taxon>
        <taxon>Acidaminococcus</taxon>
    </lineage>
</organism>
<dbReference type="InterPro" id="IPR046092">
    <property type="entry name" value="DUF6110"/>
</dbReference>
<dbReference type="AlphaFoldDB" id="A0A943EJR3"/>